<feature type="region of interest" description="Disordered" evidence="1">
    <location>
        <begin position="1"/>
        <end position="75"/>
    </location>
</feature>
<accession>A0A5C6P161</accession>
<keyword evidence="4" id="KW-1185">Reference proteome</keyword>
<feature type="compositionally biased region" description="Polar residues" evidence="1">
    <location>
        <begin position="1"/>
        <end position="11"/>
    </location>
</feature>
<dbReference type="InterPro" id="IPR046616">
    <property type="entry name" value="DUF6729"/>
</dbReference>
<sequence length="217" mass="23794">DSQLLRLQQIHSPPLPTTDLTGLPGAMGPPISAGSKIAAAAAVPQAPAPAPAPAPALLQSPAGSDNLKDPSVDPGNVQQVKIRMETCCSCNSKFKHGTEIYKDTSHCWHRTGQHQPDPTSSQYRCPNSTSSCPQFPIFFKSVCQCVYCAHTAGPGTSVRIFFILTRKYACDIRVIRLLRERGLGNSPTRVLKQLRENHTEEWLNRVLRYGTECVDWT</sequence>
<dbReference type="Pfam" id="PF20499">
    <property type="entry name" value="DUF6729"/>
    <property type="match status" value="1"/>
</dbReference>
<dbReference type="PANTHER" id="PTHR24401:SF29">
    <property type="entry name" value="SI:CH211-243P7.3-RELATED"/>
    <property type="match status" value="1"/>
</dbReference>
<dbReference type="AlphaFoldDB" id="A0A5C6P161"/>
<dbReference type="PANTHER" id="PTHR24401">
    <property type="entry name" value="SI:CH211-243P7.3-RELATED"/>
    <property type="match status" value="1"/>
</dbReference>
<evidence type="ECO:0000313" key="3">
    <source>
        <dbReference type="EMBL" id="TWW71817.1"/>
    </source>
</evidence>
<gene>
    <name evidence="3" type="ORF">D4764_16G0003140</name>
</gene>
<proteinExistence type="predicted"/>
<evidence type="ECO:0000259" key="2">
    <source>
        <dbReference type="Pfam" id="PF20499"/>
    </source>
</evidence>
<dbReference type="EMBL" id="RHFK02000008">
    <property type="protein sequence ID" value="TWW71817.1"/>
    <property type="molecule type" value="Genomic_DNA"/>
</dbReference>
<evidence type="ECO:0000256" key="1">
    <source>
        <dbReference type="SAM" id="MobiDB-lite"/>
    </source>
</evidence>
<name>A0A5C6P161_9TELE</name>
<evidence type="ECO:0000313" key="4">
    <source>
        <dbReference type="Proteomes" id="UP000324091"/>
    </source>
</evidence>
<reference evidence="3 4" key="1">
    <citation type="submission" date="2019-04" db="EMBL/GenBank/DDBJ databases">
        <title>Chromosome genome assembly for Takifugu flavidus.</title>
        <authorList>
            <person name="Xiao S."/>
        </authorList>
    </citation>
    <scope>NUCLEOTIDE SEQUENCE [LARGE SCALE GENOMIC DNA]</scope>
    <source>
        <strain evidence="3">HTHZ2018</strain>
        <tissue evidence="3">Muscle</tissue>
    </source>
</reference>
<feature type="domain" description="DUF6729" evidence="2">
    <location>
        <begin position="162"/>
        <end position="215"/>
    </location>
</feature>
<comment type="caution">
    <text evidence="3">The sequence shown here is derived from an EMBL/GenBank/DDBJ whole genome shotgun (WGS) entry which is preliminary data.</text>
</comment>
<organism evidence="3 4">
    <name type="scientific">Takifugu flavidus</name>
    <name type="common">sansaifugu</name>
    <dbReference type="NCBI Taxonomy" id="433684"/>
    <lineage>
        <taxon>Eukaryota</taxon>
        <taxon>Metazoa</taxon>
        <taxon>Chordata</taxon>
        <taxon>Craniata</taxon>
        <taxon>Vertebrata</taxon>
        <taxon>Euteleostomi</taxon>
        <taxon>Actinopterygii</taxon>
        <taxon>Neopterygii</taxon>
        <taxon>Teleostei</taxon>
        <taxon>Neoteleostei</taxon>
        <taxon>Acanthomorphata</taxon>
        <taxon>Eupercaria</taxon>
        <taxon>Tetraodontiformes</taxon>
        <taxon>Tetradontoidea</taxon>
        <taxon>Tetraodontidae</taxon>
        <taxon>Takifugu</taxon>
    </lineage>
</organism>
<protein>
    <recommendedName>
        <fullName evidence="2">DUF6729 domain-containing protein</fullName>
    </recommendedName>
</protein>
<feature type="non-terminal residue" evidence="3">
    <location>
        <position position="1"/>
    </location>
</feature>
<dbReference type="Proteomes" id="UP000324091">
    <property type="component" value="Chromosome 16"/>
</dbReference>